<protein>
    <submittedName>
        <fullName evidence="10">Capsular polysaccharide biosynthesis protein</fullName>
    </submittedName>
</protein>
<feature type="region of interest" description="Disordered" evidence="7">
    <location>
        <begin position="227"/>
        <end position="247"/>
    </location>
</feature>
<comment type="similarity">
    <text evidence="2">Belongs to the CpsC/CapA family.</text>
</comment>
<dbReference type="GO" id="GO:0005886">
    <property type="term" value="C:plasma membrane"/>
    <property type="evidence" value="ECO:0007669"/>
    <property type="project" value="UniProtKB-SubCell"/>
</dbReference>
<evidence type="ECO:0000256" key="3">
    <source>
        <dbReference type="ARBA" id="ARBA00022475"/>
    </source>
</evidence>
<dbReference type="GO" id="GO:0004713">
    <property type="term" value="F:protein tyrosine kinase activity"/>
    <property type="evidence" value="ECO:0007669"/>
    <property type="project" value="TreeGrafter"/>
</dbReference>
<keyword evidence="11" id="KW-1185">Reference proteome</keyword>
<proteinExistence type="inferred from homology"/>
<evidence type="ECO:0000256" key="2">
    <source>
        <dbReference type="ARBA" id="ARBA00006683"/>
    </source>
</evidence>
<evidence type="ECO:0000256" key="8">
    <source>
        <dbReference type="SAM" id="Phobius"/>
    </source>
</evidence>
<keyword evidence="3" id="KW-1003">Cell membrane</keyword>
<reference evidence="10 11" key="1">
    <citation type="submission" date="2019-03" db="EMBL/GenBank/DDBJ databases">
        <title>Genomic Encyclopedia of Type Strains, Phase IV (KMG-IV): sequencing the most valuable type-strain genomes for metagenomic binning, comparative biology and taxonomic classification.</title>
        <authorList>
            <person name="Goeker M."/>
        </authorList>
    </citation>
    <scope>NUCLEOTIDE SEQUENCE [LARGE SCALE GENOMIC DNA]</scope>
    <source>
        <strain evidence="10 11">DSM 28697</strain>
    </source>
</reference>
<evidence type="ECO:0000313" key="11">
    <source>
        <dbReference type="Proteomes" id="UP000295632"/>
    </source>
</evidence>
<accession>A0A4R6U2M6</accession>
<feature type="domain" description="Polysaccharide chain length determinant N-terminal" evidence="9">
    <location>
        <begin position="3"/>
        <end position="94"/>
    </location>
</feature>
<dbReference type="RefSeq" id="WP_133580743.1">
    <property type="nucleotide sequence ID" value="NZ_SNYJ01000009.1"/>
</dbReference>
<comment type="subcellular location">
    <subcellularLocation>
        <location evidence="1">Cell membrane</location>
        <topology evidence="1">Multi-pass membrane protein</topology>
    </subcellularLocation>
</comment>
<comment type="caution">
    <text evidence="10">The sequence shown here is derived from an EMBL/GenBank/DDBJ whole genome shotgun (WGS) entry which is preliminary data.</text>
</comment>
<feature type="compositionally biased region" description="Basic and acidic residues" evidence="7">
    <location>
        <begin position="234"/>
        <end position="247"/>
    </location>
</feature>
<feature type="transmembrane region" description="Helical" evidence="8">
    <location>
        <begin position="174"/>
        <end position="195"/>
    </location>
</feature>
<evidence type="ECO:0000259" key="9">
    <source>
        <dbReference type="Pfam" id="PF02706"/>
    </source>
</evidence>
<evidence type="ECO:0000256" key="7">
    <source>
        <dbReference type="SAM" id="MobiDB-lite"/>
    </source>
</evidence>
<dbReference type="Proteomes" id="UP000295632">
    <property type="component" value="Unassembled WGS sequence"/>
</dbReference>
<dbReference type="AlphaFoldDB" id="A0A4R6U2M6"/>
<dbReference type="PANTHER" id="PTHR32309">
    <property type="entry name" value="TYROSINE-PROTEIN KINASE"/>
    <property type="match status" value="1"/>
</dbReference>
<evidence type="ECO:0000313" key="10">
    <source>
        <dbReference type="EMBL" id="TDQ38689.1"/>
    </source>
</evidence>
<dbReference type="EMBL" id="SNYJ01000009">
    <property type="protein sequence ID" value="TDQ38689.1"/>
    <property type="molecule type" value="Genomic_DNA"/>
</dbReference>
<gene>
    <name evidence="10" type="ORF">EV213_10958</name>
</gene>
<evidence type="ECO:0000256" key="4">
    <source>
        <dbReference type="ARBA" id="ARBA00022692"/>
    </source>
</evidence>
<keyword evidence="6 8" id="KW-0472">Membrane</keyword>
<dbReference type="InterPro" id="IPR050445">
    <property type="entry name" value="Bact_polysacc_biosynth/exp"/>
</dbReference>
<keyword evidence="4 8" id="KW-0812">Transmembrane</keyword>
<name>A0A4R6U2M6_9BACI</name>
<dbReference type="PANTHER" id="PTHR32309:SF13">
    <property type="entry name" value="FERRIC ENTEROBACTIN TRANSPORT PROTEIN FEPE"/>
    <property type="match status" value="1"/>
</dbReference>
<dbReference type="Pfam" id="PF02706">
    <property type="entry name" value="Wzz"/>
    <property type="match status" value="1"/>
</dbReference>
<dbReference type="InterPro" id="IPR003856">
    <property type="entry name" value="LPS_length_determ_N"/>
</dbReference>
<organism evidence="10 11">
    <name type="scientific">Aureibacillus halotolerans</name>
    <dbReference type="NCBI Taxonomy" id="1508390"/>
    <lineage>
        <taxon>Bacteria</taxon>
        <taxon>Bacillati</taxon>
        <taxon>Bacillota</taxon>
        <taxon>Bacilli</taxon>
        <taxon>Bacillales</taxon>
        <taxon>Bacillaceae</taxon>
        <taxon>Aureibacillus</taxon>
    </lineage>
</organism>
<evidence type="ECO:0000256" key="5">
    <source>
        <dbReference type="ARBA" id="ARBA00022989"/>
    </source>
</evidence>
<sequence>MEETISMKQLFETMKKRLWLILLMAVFLGGASAAISYMVLTPQYKASAQVLVNQSSPEPTSFSYNDVRTNLELISTYRVIMKSAAIMDHVKAELQLPQSVEALRQKVTVASEEDSQVFSVIVTDSSPSMAVTIANKTMDVFKREIPSIMNVDNVSVLTRAKETSAATPVSPKPFLNIVLATFVGLALGVGLTFLIEALDSTIKSEKQAEETLQLPVLGTVQIFDTKKKTRGKSKPQDAVERRNTVET</sequence>
<evidence type="ECO:0000256" key="6">
    <source>
        <dbReference type="ARBA" id="ARBA00023136"/>
    </source>
</evidence>
<keyword evidence="5 8" id="KW-1133">Transmembrane helix</keyword>
<dbReference type="OrthoDB" id="2360475at2"/>
<evidence type="ECO:0000256" key="1">
    <source>
        <dbReference type="ARBA" id="ARBA00004651"/>
    </source>
</evidence>